<dbReference type="CDD" id="cd07906">
    <property type="entry name" value="Adenylation_DNA_ligase_LigD_LigC"/>
    <property type="match status" value="1"/>
</dbReference>
<dbReference type="AlphaFoldDB" id="A0A1G8RRZ7"/>
<dbReference type="EMBL" id="FNCO01000023">
    <property type="protein sequence ID" value="SDJ19140.1"/>
    <property type="molecule type" value="Genomic_DNA"/>
</dbReference>
<dbReference type="GO" id="GO:0003910">
    <property type="term" value="F:DNA ligase (ATP) activity"/>
    <property type="evidence" value="ECO:0007669"/>
    <property type="project" value="UniProtKB-EC"/>
</dbReference>
<dbReference type="Gene3D" id="3.30.470.30">
    <property type="entry name" value="DNA ligase/mRNA capping enzyme"/>
    <property type="match status" value="1"/>
</dbReference>
<feature type="domain" description="ATP-dependent DNA ligase family profile" evidence="5">
    <location>
        <begin position="103"/>
        <end position="223"/>
    </location>
</feature>
<dbReference type="InterPro" id="IPR014146">
    <property type="entry name" value="LigD_ligase_dom"/>
</dbReference>
<protein>
    <recommendedName>
        <fullName evidence="2">DNA ligase (ATP)</fullName>
        <ecNumber evidence="2">6.5.1.1</ecNumber>
    </recommendedName>
</protein>
<comment type="catalytic activity">
    <reaction evidence="4">
        <text>ATP + (deoxyribonucleotide)n-3'-hydroxyl + 5'-phospho-(deoxyribonucleotide)m = (deoxyribonucleotide)n+m + AMP + diphosphate.</text>
        <dbReference type="EC" id="6.5.1.1"/>
    </reaction>
</comment>
<dbReference type="GO" id="GO:0005524">
    <property type="term" value="F:ATP binding"/>
    <property type="evidence" value="ECO:0007669"/>
    <property type="project" value="InterPro"/>
</dbReference>
<dbReference type="InterPro" id="IPR012309">
    <property type="entry name" value="DNA_ligase_ATP-dep_C"/>
</dbReference>
<evidence type="ECO:0000259" key="5">
    <source>
        <dbReference type="PROSITE" id="PS50160"/>
    </source>
</evidence>
<dbReference type="NCBIfam" id="TIGR02779">
    <property type="entry name" value="NHEJ_ligase_lig"/>
    <property type="match status" value="1"/>
</dbReference>
<comment type="similarity">
    <text evidence="1">Belongs to the ATP-dependent DNA ligase family.</text>
</comment>
<dbReference type="PROSITE" id="PS50160">
    <property type="entry name" value="DNA_LIGASE_A3"/>
    <property type="match status" value="1"/>
</dbReference>
<dbReference type="PANTHER" id="PTHR45674:SF4">
    <property type="entry name" value="DNA LIGASE 1"/>
    <property type="match status" value="1"/>
</dbReference>
<evidence type="ECO:0000256" key="3">
    <source>
        <dbReference type="ARBA" id="ARBA00022598"/>
    </source>
</evidence>
<dbReference type="Pfam" id="PF04679">
    <property type="entry name" value="DNA_ligase_A_C"/>
    <property type="match status" value="1"/>
</dbReference>
<evidence type="ECO:0000313" key="6">
    <source>
        <dbReference type="EMBL" id="SDJ19140.1"/>
    </source>
</evidence>
<sequence length="321" mass="35971">MAAPNLPCPERIKPQLLTMASRPPASGDWLYEIKFDGYRMMVRIDQGRVTLFTKNGYDWTKRMPILAKELLALPVRTAWLDAEVVMQDADGRPRFAALQSAFNTGRTSALCLFAFDLLFENGRDLRCLPIEKRRARLTRLLGRVELEHIRLSDAFDVDPGDLLHNICAIEMEGLVCKRKGSAYTSERDGNWIKVKCSPRQEFIVIGYTKAAGGIGSLLLGLYDAAGRLTYAGRVRSGFDSRTLQRLSEELAPLKRSDSPLNVAPKLAKGIVVRWVEPECVVEVKYTEILPSGKVRHAVFLGIREDKMASEVNLETDSSDEP</sequence>
<dbReference type="CDD" id="cd07971">
    <property type="entry name" value="OBF_DNA_ligase_LigD"/>
    <property type="match status" value="1"/>
</dbReference>
<dbReference type="InterPro" id="IPR050191">
    <property type="entry name" value="ATP-dep_DNA_ligase"/>
</dbReference>
<dbReference type="GO" id="GO:0006281">
    <property type="term" value="P:DNA repair"/>
    <property type="evidence" value="ECO:0007669"/>
    <property type="project" value="InterPro"/>
</dbReference>
<dbReference type="InterPro" id="IPR012310">
    <property type="entry name" value="DNA_ligase_ATP-dep_cent"/>
</dbReference>
<keyword evidence="3" id="KW-0436">Ligase</keyword>
<dbReference type="SUPFAM" id="SSF50249">
    <property type="entry name" value="Nucleic acid-binding proteins"/>
    <property type="match status" value="1"/>
</dbReference>
<evidence type="ECO:0000256" key="1">
    <source>
        <dbReference type="ARBA" id="ARBA00007572"/>
    </source>
</evidence>
<dbReference type="GO" id="GO:0006310">
    <property type="term" value="P:DNA recombination"/>
    <property type="evidence" value="ECO:0007669"/>
    <property type="project" value="InterPro"/>
</dbReference>
<dbReference type="Gene3D" id="3.30.1490.70">
    <property type="match status" value="1"/>
</dbReference>
<dbReference type="STRING" id="89065.SAMN05216605_12320"/>
<proteinExistence type="inferred from homology"/>
<dbReference type="InterPro" id="IPR012340">
    <property type="entry name" value="NA-bd_OB-fold"/>
</dbReference>
<dbReference type="PANTHER" id="PTHR45674">
    <property type="entry name" value="DNA LIGASE 1/3 FAMILY MEMBER"/>
    <property type="match status" value="1"/>
</dbReference>
<organism evidence="6 7">
    <name type="scientific">Pseudomonas abietaniphila</name>
    <dbReference type="NCBI Taxonomy" id="89065"/>
    <lineage>
        <taxon>Bacteria</taxon>
        <taxon>Pseudomonadati</taxon>
        <taxon>Pseudomonadota</taxon>
        <taxon>Gammaproteobacteria</taxon>
        <taxon>Pseudomonadales</taxon>
        <taxon>Pseudomonadaceae</taxon>
        <taxon>Pseudomonas</taxon>
    </lineage>
</organism>
<dbReference type="Gene3D" id="2.40.50.140">
    <property type="entry name" value="Nucleic acid-binding proteins"/>
    <property type="match status" value="1"/>
</dbReference>
<dbReference type="Proteomes" id="UP000182894">
    <property type="component" value="Unassembled WGS sequence"/>
</dbReference>
<name>A0A1G8RRZ7_9PSED</name>
<keyword evidence="7" id="KW-1185">Reference proteome</keyword>
<accession>A0A1G8RRZ7</accession>
<gene>
    <name evidence="6" type="ORF">SAMN05216605_12320</name>
</gene>
<evidence type="ECO:0000256" key="2">
    <source>
        <dbReference type="ARBA" id="ARBA00012727"/>
    </source>
</evidence>
<evidence type="ECO:0000313" key="7">
    <source>
        <dbReference type="Proteomes" id="UP000182894"/>
    </source>
</evidence>
<dbReference type="OrthoDB" id="9802472at2"/>
<dbReference type="RefSeq" id="WP_074758565.1">
    <property type="nucleotide sequence ID" value="NZ_FNCO01000023.1"/>
</dbReference>
<dbReference type="Pfam" id="PF01068">
    <property type="entry name" value="DNA_ligase_A_M"/>
    <property type="match status" value="1"/>
</dbReference>
<dbReference type="EC" id="6.5.1.1" evidence="2"/>
<evidence type="ECO:0000256" key="4">
    <source>
        <dbReference type="ARBA" id="ARBA00034003"/>
    </source>
</evidence>
<dbReference type="SUPFAM" id="SSF56091">
    <property type="entry name" value="DNA ligase/mRNA capping enzyme, catalytic domain"/>
    <property type="match status" value="1"/>
</dbReference>
<reference evidence="7" key="1">
    <citation type="submission" date="2016-10" db="EMBL/GenBank/DDBJ databases">
        <authorList>
            <person name="Varghese N."/>
            <person name="Submissions S."/>
        </authorList>
    </citation>
    <scope>NUCLEOTIDE SEQUENCE [LARGE SCALE GENOMIC DNA]</scope>
    <source>
        <strain evidence="7">ATCC 700689</strain>
    </source>
</reference>